<organism evidence="4 5">
    <name type="scientific">Salipaludibacillus agaradhaerens</name>
    <name type="common">Bacillus agaradhaerens</name>
    <dbReference type="NCBI Taxonomy" id="76935"/>
    <lineage>
        <taxon>Bacteria</taxon>
        <taxon>Bacillati</taxon>
        <taxon>Bacillota</taxon>
        <taxon>Bacilli</taxon>
        <taxon>Bacillales</taxon>
        <taxon>Bacillaceae</taxon>
    </lineage>
</organism>
<comment type="similarity">
    <text evidence="1">Belongs to the EssB family.</text>
</comment>
<evidence type="ECO:0000256" key="2">
    <source>
        <dbReference type="SAM" id="MobiDB-lite"/>
    </source>
</evidence>
<feature type="compositionally biased region" description="Acidic residues" evidence="2">
    <location>
        <begin position="375"/>
        <end position="416"/>
    </location>
</feature>
<dbReference type="Gene3D" id="1.25.40.680">
    <property type="entry name" value="Type VII secretion system EssB, C-terminal-like domain"/>
    <property type="match status" value="1"/>
</dbReference>
<name>A0A9Q4AY82_SALAG</name>
<keyword evidence="3" id="KW-1133">Transmembrane helix</keyword>
<keyword evidence="5" id="KW-1185">Reference proteome</keyword>
<dbReference type="Gene3D" id="1.10.510.10">
    <property type="entry name" value="Transferase(Phosphotransferase) domain 1"/>
    <property type="match status" value="1"/>
</dbReference>
<proteinExistence type="inferred from homology"/>
<feature type="transmembrane region" description="Helical" evidence="3">
    <location>
        <begin position="220"/>
        <end position="242"/>
    </location>
</feature>
<protein>
    <submittedName>
        <fullName evidence="4">Type VII secretion protein EssB</fullName>
    </submittedName>
</protein>
<keyword evidence="3" id="KW-0472">Membrane</keyword>
<evidence type="ECO:0000313" key="4">
    <source>
        <dbReference type="EMBL" id="MCR6094959.1"/>
    </source>
</evidence>
<evidence type="ECO:0000256" key="3">
    <source>
        <dbReference type="SAM" id="Phobius"/>
    </source>
</evidence>
<gene>
    <name evidence="4" type="primary">essB</name>
    <name evidence="4" type="ORF">HXA33_00160</name>
</gene>
<keyword evidence="3" id="KW-0812">Transmembrane</keyword>
<comment type="caution">
    <text evidence="4">The sequence shown here is derived from an EMBL/GenBank/DDBJ whole genome shotgun (WGS) entry which is preliminary data.</text>
</comment>
<dbReference type="Proteomes" id="UP001057753">
    <property type="component" value="Unassembled WGS sequence"/>
</dbReference>
<accession>A0A9Q4AY82</accession>
<sequence>MTEKNMTYLEEQIEAVMKEEEGHITLTFQRAKLKLNNEEEVHLLRAMNPEFNHTFELTDDQLTITITRPENYMSFSDIQKKSNQAKWQFAFNMIQAIRHHAVDRLKLIVSPENVLFDHGLNPHFLHYGVKESLPPYEDDVNKQWLETRATVATIIDDKYDFNNYLSHYETLQLNEEAKKIMNAKSYDELFQIIGENLKKDEAYEKTVLHVPRKKWKLQRYIQIALAIILVPAIIYTIFAAFFKIPQTEAYVASSRSFLEHEYSEVINKLSNYDHEGMPYVVQYQLASAYVVNESLTEVQRQNIQNTLTLQSDRNYFNYWIDIGRGNYQEAIDTARRLEDRDLIIYGLLKQREEVKSDQSLSGEEREEELRNIQSEIDEYQEEMEQEALEQEADEEIEGETNDENSEGEEDLDEDDE</sequence>
<dbReference type="EMBL" id="JABXYM010000001">
    <property type="protein sequence ID" value="MCR6094959.1"/>
    <property type="molecule type" value="Genomic_DNA"/>
</dbReference>
<evidence type="ECO:0000313" key="5">
    <source>
        <dbReference type="Proteomes" id="UP001057753"/>
    </source>
</evidence>
<dbReference type="Pfam" id="PF10140">
    <property type="entry name" value="YukC"/>
    <property type="match status" value="1"/>
</dbReference>
<dbReference type="RefSeq" id="WP_257819581.1">
    <property type="nucleotide sequence ID" value="NZ_JABXYM010000001.1"/>
</dbReference>
<dbReference type="InterPro" id="IPR018778">
    <property type="entry name" value="T7SS_EssB"/>
</dbReference>
<dbReference type="InterPro" id="IPR042565">
    <property type="entry name" value="T7SS_EssB_C"/>
</dbReference>
<reference evidence="4" key="1">
    <citation type="submission" date="2020-06" db="EMBL/GenBank/DDBJ databases">
        <title>Insight into the genomes of haloalkaliphilic bacilli from Kenyan soda lakes.</title>
        <authorList>
            <person name="Mwirichia R."/>
            <person name="Villamizar G.C."/>
            <person name="Poehlein A."/>
            <person name="Mugweru J."/>
            <person name="Kipnyargis A."/>
            <person name="Kiplimo D."/>
            <person name="Orwa P."/>
            <person name="Daniel R."/>
        </authorList>
    </citation>
    <scope>NUCLEOTIDE SEQUENCE</scope>
    <source>
        <strain evidence="4">B1096_S55</strain>
    </source>
</reference>
<dbReference type="AlphaFoldDB" id="A0A9Q4AY82"/>
<dbReference type="NCBIfam" id="TIGR03926">
    <property type="entry name" value="T7_EssB"/>
    <property type="match status" value="1"/>
</dbReference>
<evidence type="ECO:0000256" key="1">
    <source>
        <dbReference type="ARBA" id="ARBA00010163"/>
    </source>
</evidence>
<feature type="region of interest" description="Disordered" evidence="2">
    <location>
        <begin position="355"/>
        <end position="416"/>
    </location>
</feature>